<evidence type="ECO:0000313" key="3">
    <source>
        <dbReference type="Proteomes" id="UP001501645"/>
    </source>
</evidence>
<reference evidence="3" key="1">
    <citation type="journal article" date="2019" name="Int. J. Syst. Evol. Microbiol.">
        <title>The Global Catalogue of Microorganisms (GCM) 10K type strain sequencing project: providing services to taxonomists for standard genome sequencing and annotation.</title>
        <authorList>
            <consortium name="The Broad Institute Genomics Platform"/>
            <consortium name="The Broad Institute Genome Sequencing Center for Infectious Disease"/>
            <person name="Wu L."/>
            <person name="Ma J."/>
        </authorList>
    </citation>
    <scope>NUCLEOTIDE SEQUENCE [LARGE SCALE GENOMIC DNA]</scope>
    <source>
        <strain evidence="3">JCM 18537</strain>
    </source>
</reference>
<evidence type="ECO:0008006" key="4">
    <source>
        <dbReference type="Google" id="ProtNLM"/>
    </source>
</evidence>
<comment type="caution">
    <text evidence="2">The sequence shown here is derived from an EMBL/GenBank/DDBJ whole genome shotgun (WGS) entry which is preliminary data.</text>
</comment>
<dbReference type="EMBL" id="BAABKO010000005">
    <property type="protein sequence ID" value="GAA4781588.1"/>
    <property type="molecule type" value="Genomic_DNA"/>
</dbReference>
<keyword evidence="3" id="KW-1185">Reference proteome</keyword>
<keyword evidence="1" id="KW-1133">Transmembrane helix</keyword>
<evidence type="ECO:0000313" key="2">
    <source>
        <dbReference type="EMBL" id="GAA4781588.1"/>
    </source>
</evidence>
<dbReference type="RefSeq" id="WP_345440455.1">
    <property type="nucleotide sequence ID" value="NZ_BAABKO010000005.1"/>
</dbReference>
<keyword evidence="1" id="KW-0472">Membrane</keyword>
<dbReference type="Proteomes" id="UP001501645">
    <property type="component" value="Unassembled WGS sequence"/>
</dbReference>
<name>A0ABP9AHJ7_9MICO</name>
<evidence type="ECO:0000256" key="1">
    <source>
        <dbReference type="SAM" id="Phobius"/>
    </source>
</evidence>
<gene>
    <name evidence="2" type="ORF">GCM10023351_28410</name>
</gene>
<proteinExistence type="predicted"/>
<feature type="transmembrane region" description="Helical" evidence="1">
    <location>
        <begin position="20"/>
        <end position="39"/>
    </location>
</feature>
<sequence length="331" mass="35005">MSQSATAAPRVFRQSMLRRIPLGLILSALVVLLGLGLLPQFKPVTMPKAQFGMLSLAVISILIVLIWFWLLWWANTRVVVTDELVEVRRPFMTVHSWRRDAVGFSSTVTRQYTNGIRSGTTRTLTVHTQGGQTAIALAGMPQAAFSDLLAVLQAPAVRAPEDDAFLRSVPLPAVFAPTRGPLVRRAVVTGAVAAALLLLGLGAVVAGILLDGALIVVGALLLLAATGLGIAAGVAGGRAGRIPGRIEVSRGAIAIDGRVIPLGSLERVWISPPTYTASRRLSVVHPGGSRERWALGAGNDAAKVMPQWEQLVVAVQAAAVDHPELVAYDLE</sequence>
<accession>A0ABP9AHJ7</accession>
<protein>
    <recommendedName>
        <fullName evidence="4">PH domain-containing protein</fullName>
    </recommendedName>
</protein>
<feature type="transmembrane region" description="Helical" evidence="1">
    <location>
        <begin position="186"/>
        <end position="209"/>
    </location>
</feature>
<feature type="transmembrane region" description="Helical" evidence="1">
    <location>
        <begin position="51"/>
        <end position="72"/>
    </location>
</feature>
<feature type="transmembrane region" description="Helical" evidence="1">
    <location>
        <begin position="215"/>
        <end position="235"/>
    </location>
</feature>
<keyword evidence="1" id="KW-0812">Transmembrane</keyword>
<organism evidence="2 3">
    <name type="scientific">Microbacterium gilvum</name>
    <dbReference type="NCBI Taxonomy" id="1336204"/>
    <lineage>
        <taxon>Bacteria</taxon>
        <taxon>Bacillati</taxon>
        <taxon>Actinomycetota</taxon>
        <taxon>Actinomycetes</taxon>
        <taxon>Micrococcales</taxon>
        <taxon>Microbacteriaceae</taxon>
        <taxon>Microbacterium</taxon>
    </lineage>
</organism>